<organism evidence="1 2">
    <name type="scientific">Planctomicrobium piriforme</name>
    <dbReference type="NCBI Taxonomy" id="1576369"/>
    <lineage>
        <taxon>Bacteria</taxon>
        <taxon>Pseudomonadati</taxon>
        <taxon>Planctomycetota</taxon>
        <taxon>Planctomycetia</taxon>
        <taxon>Planctomycetales</taxon>
        <taxon>Planctomycetaceae</taxon>
        <taxon>Planctomicrobium</taxon>
    </lineage>
</organism>
<proteinExistence type="predicted"/>
<dbReference type="STRING" id="1576369.SAMN05421753_11730"/>
<protein>
    <submittedName>
        <fullName evidence="1">Uncharacterized protein</fullName>
    </submittedName>
</protein>
<evidence type="ECO:0000313" key="1">
    <source>
        <dbReference type="EMBL" id="SFJ24676.1"/>
    </source>
</evidence>
<dbReference type="Proteomes" id="UP000199518">
    <property type="component" value="Unassembled WGS sequence"/>
</dbReference>
<dbReference type="AlphaFoldDB" id="A0A1I3PUR7"/>
<dbReference type="EMBL" id="FOQD01000017">
    <property type="protein sequence ID" value="SFJ24676.1"/>
    <property type="molecule type" value="Genomic_DNA"/>
</dbReference>
<evidence type="ECO:0000313" key="2">
    <source>
        <dbReference type="Proteomes" id="UP000199518"/>
    </source>
</evidence>
<accession>A0A1I3PUR7</accession>
<sequence length="436" mass="44613">MLLLAAQVGAAAGLGAAEGEAAPVLQWAVAAARVLPAAAECLVRRVAVDIAAAAVHQWVEAAVAAIAPRWGMPGADDRPCRSHVPQCPPAIDPLWEFPAAAIGLRIPASATPADRVVRELVQGQADRISRKLEQAVRVGVRISIPTRTLAVVLGGVPIFLIPGQCVRQPVRSLTAGIDRISATRGQAERIVPRLGASAELVQAAGTSQAMAIFLVSETDQERELVQAGEAQAVEIFLASADDPAGVTVRVVVECPAAAIGLVRVDAPAVEEDSPVEAATVQGAEVIDREVEVIAQAGAEIVLVEAVTDQVAVVIARVEEETDLAVVGIDPAGVAEVGHQAEAAIGQVVEVIAQAGVETVLVEAVIDRAAVVTDQAGVGVQAVEIDPAGIVQARGIVPSLAAVEIDRQTGTTATTGTMAIIGIMETTTIGTTATTTM</sequence>
<reference evidence="2" key="1">
    <citation type="submission" date="2016-10" db="EMBL/GenBank/DDBJ databases">
        <authorList>
            <person name="Varghese N."/>
            <person name="Submissions S."/>
        </authorList>
    </citation>
    <scope>NUCLEOTIDE SEQUENCE [LARGE SCALE GENOMIC DNA]</scope>
    <source>
        <strain evidence="2">DSM 26348</strain>
    </source>
</reference>
<name>A0A1I3PUR7_9PLAN</name>
<keyword evidence="2" id="KW-1185">Reference proteome</keyword>
<gene>
    <name evidence="1" type="ORF">SAMN05421753_11730</name>
</gene>